<evidence type="ECO:0000313" key="1">
    <source>
        <dbReference type="EMBL" id="KAH7994277.1"/>
    </source>
</evidence>
<reference evidence="1" key="1">
    <citation type="submission" date="2021-08" db="EMBL/GenBank/DDBJ databases">
        <title>The first chromosome-level gecko genome reveals the dynamic sex chromosomes of Neotropical dwarf geckos (Sphaerodactylidae: Sphaerodactylus).</title>
        <authorList>
            <person name="Pinto B.J."/>
            <person name="Keating S.E."/>
            <person name="Gamble T."/>
        </authorList>
    </citation>
    <scope>NUCLEOTIDE SEQUENCE</scope>
    <source>
        <strain evidence="1">TG3544</strain>
    </source>
</reference>
<organism evidence="1 2">
    <name type="scientific">Sphaerodactylus townsendi</name>
    <dbReference type="NCBI Taxonomy" id="933632"/>
    <lineage>
        <taxon>Eukaryota</taxon>
        <taxon>Metazoa</taxon>
        <taxon>Chordata</taxon>
        <taxon>Craniata</taxon>
        <taxon>Vertebrata</taxon>
        <taxon>Euteleostomi</taxon>
        <taxon>Lepidosauria</taxon>
        <taxon>Squamata</taxon>
        <taxon>Bifurcata</taxon>
        <taxon>Gekkota</taxon>
        <taxon>Sphaerodactylidae</taxon>
        <taxon>Sphaerodactylus</taxon>
    </lineage>
</organism>
<sequence>MKAWGRCLTIMTVRACGLIIFRKLREASAATVGSNIQYLLLQTSYGTHHWTPPKGHVDPGEEDLQTALRETQEEAGLDASQFTVLEGFKKELNYTVRNKPKTVVYWLAEMKDSSAEVKLSSEHRAFRWLALEEACELSGFEDMQATIREAHQFLCSRV</sequence>
<proteinExistence type="predicted"/>
<name>A0ACB8ENK0_9SAUR</name>
<evidence type="ECO:0000313" key="2">
    <source>
        <dbReference type="Proteomes" id="UP000827872"/>
    </source>
</evidence>
<protein>
    <submittedName>
        <fullName evidence="1">Nudix (Nucleoside diphosphate linked moiety X)-type motif 2</fullName>
    </submittedName>
</protein>
<accession>A0ACB8ENK0</accession>
<comment type="caution">
    <text evidence="1">The sequence shown here is derived from an EMBL/GenBank/DDBJ whole genome shotgun (WGS) entry which is preliminary data.</text>
</comment>
<dbReference type="EMBL" id="CM037620">
    <property type="protein sequence ID" value="KAH7994277.1"/>
    <property type="molecule type" value="Genomic_DNA"/>
</dbReference>
<gene>
    <name evidence="1" type="primary">NUDT2</name>
    <name evidence="1" type="ORF">K3G42_001096</name>
</gene>
<keyword evidence="2" id="KW-1185">Reference proteome</keyword>
<dbReference type="Proteomes" id="UP000827872">
    <property type="component" value="Linkage Group LG07"/>
</dbReference>